<dbReference type="EMBL" id="WBWX01000003">
    <property type="protein sequence ID" value="KAB2799228.1"/>
    <property type="molecule type" value="Genomic_DNA"/>
</dbReference>
<dbReference type="AlphaFoldDB" id="A0A6I0DT35"/>
<evidence type="ECO:0000256" key="1">
    <source>
        <dbReference type="SAM" id="SignalP"/>
    </source>
</evidence>
<feature type="signal peptide" evidence="1">
    <location>
        <begin position="1"/>
        <end position="19"/>
    </location>
</feature>
<reference evidence="2 3" key="1">
    <citation type="submission" date="2019-09" db="EMBL/GenBank/DDBJ databases">
        <title>Taxonomic organization of the family Brucellaceae based on a phylogenomic approach.</title>
        <authorList>
            <person name="Leclercq S."/>
            <person name="Cloeckaert A."/>
            <person name="Zygmunt M.S."/>
        </authorList>
    </citation>
    <scope>NUCLEOTIDE SEQUENCE [LARGE SCALE GENOMIC DNA]</scope>
    <source>
        <strain evidence="2 3">CCUG 34461</strain>
    </source>
</reference>
<dbReference type="Proteomes" id="UP000441102">
    <property type="component" value="Unassembled WGS sequence"/>
</dbReference>
<evidence type="ECO:0000313" key="2">
    <source>
        <dbReference type="EMBL" id="KAB2799228.1"/>
    </source>
</evidence>
<gene>
    <name evidence="2" type="ORF">F9L06_11625</name>
</gene>
<accession>A0A6I0DT35</accession>
<dbReference type="RefSeq" id="WP_151576577.1">
    <property type="nucleotide sequence ID" value="NZ_WBWX01000003.1"/>
</dbReference>
<feature type="chain" id="PRO_5026217990" evidence="1">
    <location>
        <begin position="20"/>
        <end position="113"/>
    </location>
</feature>
<organism evidence="2 3">
    <name type="scientific">Brucella anthropi</name>
    <name type="common">Ochrobactrum anthropi</name>
    <dbReference type="NCBI Taxonomy" id="529"/>
    <lineage>
        <taxon>Bacteria</taxon>
        <taxon>Pseudomonadati</taxon>
        <taxon>Pseudomonadota</taxon>
        <taxon>Alphaproteobacteria</taxon>
        <taxon>Hyphomicrobiales</taxon>
        <taxon>Brucellaceae</taxon>
        <taxon>Brucella/Ochrobactrum group</taxon>
        <taxon>Brucella</taxon>
    </lineage>
</organism>
<evidence type="ECO:0000313" key="3">
    <source>
        <dbReference type="Proteomes" id="UP000441102"/>
    </source>
</evidence>
<protein>
    <submittedName>
        <fullName evidence="2">Uncharacterized protein</fullName>
    </submittedName>
</protein>
<comment type="caution">
    <text evidence="2">The sequence shown here is derived from an EMBL/GenBank/DDBJ whole genome shotgun (WGS) entry which is preliminary data.</text>
</comment>
<name>A0A6I0DT35_BRUAN</name>
<sequence length="113" mass="12308">MKKLVLLVLLVIGPVPAYAQGFTCPIGKRAACLDYSDNVCDGFRGKCVQKDAQCFDSYTCFPGGFVCKEKLDDLVNEYDGLVSKHNSLVRSVNDMRSCVQNASSTDEAQACVN</sequence>
<keyword evidence="1" id="KW-0732">Signal</keyword>
<proteinExistence type="predicted"/>